<dbReference type="InterPro" id="IPR058565">
    <property type="entry name" value="Ig_TRAPPC9_Trs120_1st"/>
</dbReference>
<dbReference type="Pfam" id="PF26251">
    <property type="entry name" value="TPR_TRAPPC9-Trs120"/>
    <property type="match status" value="1"/>
</dbReference>
<sequence length="1450" mass="158531">MLDQLSPIAPARVRVVLLPIGQIKRARFLSFVERLQPENIVQLRDISPDGRPHRNMFSPLAFPTGMIVYDLTTFYPPPSHVALSPFELYREPLVILAIADGAELDPKPYRGSVRRSLNGNGPPKPEHNLRELEQDLEDVRDRYPKGLVHQLLLFDHVPASCVGPLPEGLVAIPPPADCKRTTLKTIMCDISSMLLAEMTTLAKSLQALHTIESPNQTHINRQFDGTAWQAAHTDVLSRRNSQYSTPGQGSRSGSPAAKLDRSHVRMSMPAQFRPTDSNSSSPSGRPSTPSTGSDLPTTFDQIVGPNGDSKATQKPILSRLVSGDSPRDRSRDRVSVQGFGPGSVSERSRNIGKGRIGIVIGSLYLQAGRWLDATRELTDAASISKYNLDHLWHAKALDYILVSMLMQAWVGLDFQIPQICYVSAEKAVQHAGTGEHNTSSRLVSLKNLTTLLPELLDRIVNLYARAANNTGENLPQFPFSESVIRFSKLSGGVHLAGGVLNDDVLQMMVSGVPFKTLPNLAPPRLNIRPTRIEIITTLLRASPVSSSTDALSLVDRTIILSGIASVLGLLGYYRKKAIVMRELVSVLIPGLVQARIKGAAEMGVHPAAGLAGLNSVNGNSNGASALDLGEGDVENGVDTFLDLLSKTYGVLSSATSAEGSESFDDSSEAVIARIIQNATMRSFGGQNLKMDVLRSCINLSEALPDFHGVLRFTADLLRTAGSGIAPGPRSEDASPSMTREEQVRLATNISRTLGAARHLGVKELAAEYWDEFLVRGIELESFAPARIPIPHNKKELPGAAEVVVTGKINPFIYNPFLKTPEATAVDHLLVAGEGAVFRVTLQNPYEFDVEIESLRLESDGSEFTSATQKTIIGPYRTQILTVSGTPKAAGALRITGCIIRVRGCRERRFPIFEDPWSPQSSLKIKSIGVTSIFKAKERPSSTDSKSLATAPVMMAPKAMSLGLNVIDRQPVVVVKSTTLSQSAIMVLEGERRVFSITLQNLSTESAADLLLFSFKDSTQGPLKAALSNRDASPAELYECELIFSRKQALRWIPKGDEKPYIKPGSTATFEIEVLGKPGLTSAVVQVDYAYLGVPPNEVEDTFHTRQVSLPLTITVNASIELARIDVLPLTGTIPKSLWTGSGAIHQDAMEYSPGEYCLLLLDLRNVWPSRLHVRLQITNGALIEEEVLPGNSSRFIFPVHRVFLDDPMAAIPTLDPSRQRQFVVSTGKISVESEKTSREAFWYREDILKMIKGTWSTKTGPARHGDVELRGMRFTQRMIDAIKIDDIGIELSIDGSSGRSSTHQVATDNFSEVKIEVTNRSTQPITPLLRVQPTIRSQNHNSSLDLARKLVWNGTLQQTLPPISPKGTAEVILGMTPLCRGEFEINASIEEARLQKTKEANSKNALSSVRARTNTQTMLDSVLGAKDRRIWYSREPCLIVVKDEDSSDDE</sequence>
<dbReference type="Pfam" id="PF26282">
    <property type="entry name" value="Ig_TRAPPC9-Trs120_3rd"/>
    <property type="match status" value="1"/>
</dbReference>
<evidence type="ECO:0000313" key="10">
    <source>
        <dbReference type="Proteomes" id="UP000824998"/>
    </source>
</evidence>
<reference evidence="9" key="1">
    <citation type="journal article" date="2021" name="IMA Fungus">
        <title>Genomic characterization of three marine fungi, including Emericellopsis atlantica sp. nov. with signatures of a generalist lifestyle and marine biomass degradation.</title>
        <authorList>
            <person name="Hagestad O.C."/>
            <person name="Hou L."/>
            <person name="Andersen J.H."/>
            <person name="Hansen E.H."/>
            <person name="Altermark B."/>
            <person name="Li C."/>
            <person name="Kuhnert E."/>
            <person name="Cox R.J."/>
            <person name="Crous P.W."/>
            <person name="Spatafora J.W."/>
            <person name="Lail K."/>
            <person name="Amirebrahimi M."/>
            <person name="Lipzen A."/>
            <person name="Pangilinan J."/>
            <person name="Andreopoulos W."/>
            <person name="Hayes R.D."/>
            <person name="Ng V."/>
            <person name="Grigoriev I.V."/>
            <person name="Jackson S.A."/>
            <person name="Sutton T.D.S."/>
            <person name="Dobson A.D.W."/>
            <person name="Rama T."/>
        </authorList>
    </citation>
    <scope>NUCLEOTIDE SEQUENCE</scope>
    <source>
        <strain evidence="9">TRa018bII</strain>
    </source>
</reference>
<evidence type="ECO:0000259" key="5">
    <source>
        <dbReference type="Pfam" id="PF26251"/>
    </source>
</evidence>
<feature type="region of interest" description="Disordered" evidence="3">
    <location>
        <begin position="238"/>
        <end position="347"/>
    </location>
</feature>
<evidence type="ECO:0000256" key="3">
    <source>
        <dbReference type="SAM" id="MobiDB-lite"/>
    </source>
</evidence>
<evidence type="ECO:0000256" key="1">
    <source>
        <dbReference type="ARBA" id="ARBA00004555"/>
    </source>
</evidence>
<protein>
    <submittedName>
        <fullName evidence="9">TRAPP II complex</fullName>
    </submittedName>
</protein>
<gene>
    <name evidence="9" type="ORF">BJ875DRAFT_491635</name>
</gene>
<dbReference type="InterPro" id="IPR058568">
    <property type="entry name" value="Ig_TRAPPC9_Trs120_4th"/>
</dbReference>
<keyword evidence="10" id="KW-1185">Reference proteome</keyword>
<feature type="compositionally biased region" description="Polar residues" evidence="3">
    <location>
        <begin position="238"/>
        <end position="253"/>
    </location>
</feature>
<feature type="domain" description="Trs120/TRAPPC9 TPR region" evidence="5">
    <location>
        <begin position="448"/>
        <end position="759"/>
    </location>
</feature>
<evidence type="ECO:0000259" key="6">
    <source>
        <dbReference type="Pfam" id="PF26254"/>
    </source>
</evidence>
<comment type="caution">
    <text evidence="9">The sequence shown here is derived from an EMBL/GenBank/DDBJ whole genome shotgun (WGS) entry which is preliminary data.</text>
</comment>
<name>A0A9P7YSV7_9HELO</name>
<feature type="domain" description="Trs120/TRAPPC9 fourth Ig-like" evidence="8">
    <location>
        <begin position="1287"/>
        <end position="1441"/>
    </location>
</feature>
<dbReference type="InterPro" id="IPR058564">
    <property type="entry name" value="TPR_TRAPPC9_Trs120"/>
</dbReference>
<evidence type="ECO:0000259" key="8">
    <source>
        <dbReference type="Pfam" id="PF26283"/>
    </source>
</evidence>
<feature type="domain" description="Trs120/TRAPPC9 first Ig-like" evidence="6">
    <location>
        <begin position="774"/>
        <end position="967"/>
    </location>
</feature>
<dbReference type="PANTHER" id="PTHR21512:SF5">
    <property type="entry name" value="TRAFFICKING PROTEIN PARTICLE COMPLEX SUBUNIT 9"/>
    <property type="match status" value="1"/>
</dbReference>
<dbReference type="InterPro" id="IPR058567">
    <property type="entry name" value="Ig_TRAPPC9_Trs120_3rd"/>
</dbReference>
<dbReference type="Pfam" id="PF26254">
    <property type="entry name" value="Ig_TRAPPC9-Trs120_1st"/>
    <property type="match status" value="1"/>
</dbReference>
<dbReference type="Proteomes" id="UP000824998">
    <property type="component" value="Unassembled WGS sequence"/>
</dbReference>
<evidence type="ECO:0000256" key="2">
    <source>
        <dbReference type="ARBA" id="ARBA00023034"/>
    </source>
</evidence>
<feature type="compositionally biased region" description="Basic and acidic residues" evidence="3">
    <location>
        <begin position="325"/>
        <end position="334"/>
    </location>
</feature>
<dbReference type="InterPro" id="IPR058563">
    <property type="entry name" value="Trs120_TRAPPC9_N"/>
</dbReference>
<dbReference type="InterPro" id="IPR013935">
    <property type="entry name" value="Trs120_TRAPPC9"/>
</dbReference>
<feature type="domain" description="Trs120/TRAPPC9 N-terminal" evidence="4">
    <location>
        <begin position="5"/>
        <end position="420"/>
    </location>
</feature>
<dbReference type="GO" id="GO:0005802">
    <property type="term" value="C:trans-Golgi network"/>
    <property type="evidence" value="ECO:0007669"/>
    <property type="project" value="TreeGrafter"/>
</dbReference>
<dbReference type="PANTHER" id="PTHR21512">
    <property type="entry name" value="TRAFFICKING PROTEIN PARTICLE COMPLEX SUBUNIT 9"/>
    <property type="match status" value="1"/>
</dbReference>
<dbReference type="OrthoDB" id="27962at2759"/>
<organism evidence="9 10">
    <name type="scientific">Amylocarpus encephaloides</name>
    <dbReference type="NCBI Taxonomy" id="45428"/>
    <lineage>
        <taxon>Eukaryota</taxon>
        <taxon>Fungi</taxon>
        <taxon>Dikarya</taxon>
        <taxon>Ascomycota</taxon>
        <taxon>Pezizomycotina</taxon>
        <taxon>Leotiomycetes</taxon>
        <taxon>Helotiales</taxon>
        <taxon>Helotiales incertae sedis</taxon>
        <taxon>Amylocarpus</taxon>
    </lineage>
</organism>
<feature type="domain" description="Trs120/TRAPPC9 third Ig-like" evidence="7">
    <location>
        <begin position="1119"/>
        <end position="1283"/>
    </location>
</feature>
<keyword evidence="2" id="KW-0333">Golgi apparatus</keyword>
<dbReference type="Pfam" id="PF26283">
    <property type="entry name" value="Ig_TRAPPC9-Trs120_4th"/>
    <property type="match status" value="1"/>
</dbReference>
<dbReference type="EMBL" id="MU251359">
    <property type="protein sequence ID" value="KAG9239348.1"/>
    <property type="molecule type" value="Genomic_DNA"/>
</dbReference>
<feature type="compositionally biased region" description="Low complexity" evidence="3">
    <location>
        <begin position="273"/>
        <end position="294"/>
    </location>
</feature>
<dbReference type="Pfam" id="PF08626">
    <property type="entry name" value="TRAPPC9-Trs120"/>
    <property type="match status" value="1"/>
</dbReference>
<proteinExistence type="predicted"/>
<accession>A0A9P7YSV7</accession>
<evidence type="ECO:0000313" key="9">
    <source>
        <dbReference type="EMBL" id="KAG9239348.1"/>
    </source>
</evidence>
<evidence type="ECO:0000259" key="4">
    <source>
        <dbReference type="Pfam" id="PF08626"/>
    </source>
</evidence>
<evidence type="ECO:0000259" key="7">
    <source>
        <dbReference type="Pfam" id="PF26282"/>
    </source>
</evidence>
<comment type="subcellular location">
    <subcellularLocation>
        <location evidence="1">Golgi apparatus</location>
    </subcellularLocation>
</comment>
<dbReference type="Pfam" id="PF26280">
    <property type="entry name" value="Ig_TRAPPC9-Trs120_2nd"/>
    <property type="match status" value="1"/>
</dbReference>